<dbReference type="OrthoDB" id="3171351at2759"/>
<organism evidence="1 2">
    <name type="scientific">Diversispora epigaea</name>
    <dbReference type="NCBI Taxonomy" id="1348612"/>
    <lineage>
        <taxon>Eukaryota</taxon>
        <taxon>Fungi</taxon>
        <taxon>Fungi incertae sedis</taxon>
        <taxon>Mucoromycota</taxon>
        <taxon>Glomeromycotina</taxon>
        <taxon>Glomeromycetes</taxon>
        <taxon>Diversisporales</taxon>
        <taxon>Diversisporaceae</taxon>
        <taxon>Diversispora</taxon>
    </lineage>
</organism>
<name>A0A397JFC3_9GLOM</name>
<reference evidence="1 2" key="1">
    <citation type="submission" date="2018-08" db="EMBL/GenBank/DDBJ databases">
        <title>Genome and evolution of the arbuscular mycorrhizal fungus Diversispora epigaea (formerly Glomus versiforme) and its bacterial endosymbionts.</title>
        <authorList>
            <person name="Sun X."/>
            <person name="Fei Z."/>
            <person name="Harrison M."/>
        </authorList>
    </citation>
    <scope>NUCLEOTIDE SEQUENCE [LARGE SCALE GENOMIC DNA]</scope>
    <source>
        <strain evidence="1 2">IT104</strain>
    </source>
</reference>
<proteinExistence type="predicted"/>
<dbReference type="Proteomes" id="UP000266861">
    <property type="component" value="Unassembled WGS sequence"/>
</dbReference>
<protein>
    <submittedName>
        <fullName evidence="1">Uncharacterized protein</fullName>
    </submittedName>
</protein>
<comment type="caution">
    <text evidence="1">The sequence shown here is derived from an EMBL/GenBank/DDBJ whole genome shotgun (WGS) entry which is preliminary data.</text>
</comment>
<evidence type="ECO:0000313" key="2">
    <source>
        <dbReference type="Proteomes" id="UP000266861"/>
    </source>
</evidence>
<gene>
    <name evidence="1" type="ORF">Glove_41g134</name>
</gene>
<sequence>MPYPFQIKSSSENSHAVLHLEKKQTNKKKITLYGRFNEEEIEEWWKYKLNYQHLEKWTYSRWC</sequence>
<dbReference type="EMBL" id="PQFF01000039">
    <property type="protein sequence ID" value="RHZ87035.1"/>
    <property type="molecule type" value="Genomic_DNA"/>
</dbReference>
<keyword evidence="2" id="KW-1185">Reference proteome</keyword>
<evidence type="ECO:0000313" key="1">
    <source>
        <dbReference type="EMBL" id="RHZ87035.1"/>
    </source>
</evidence>
<accession>A0A397JFC3</accession>
<dbReference type="AlphaFoldDB" id="A0A397JFC3"/>